<organism evidence="2 3">
    <name type="scientific">Herbihabitans rhizosphaerae</name>
    <dbReference type="NCBI Taxonomy" id="1872711"/>
    <lineage>
        <taxon>Bacteria</taxon>
        <taxon>Bacillati</taxon>
        <taxon>Actinomycetota</taxon>
        <taxon>Actinomycetes</taxon>
        <taxon>Pseudonocardiales</taxon>
        <taxon>Pseudonocardiaceae</taxon>
        <taxon>Herbihabitans</taxon>
    </lineage>
</organism>
<feature type="transmembrane region" description="Helical" evidence="1">
    <location>
        <begin position="74"/>
        <end position="92"/>
    </location>
</feature>
<keyword evidence="3" id="KW-1185">Reference proteome</keyword>
<evidence type="ECO:0000313" key="2">
    <source>
        <dbReference type="EMBL" id="RZS34056.1"/>
    </source>
</evidence>
<name>A0A4Q7KJK2_9PSEU</name>
<dbReference type="AlphaFoldDB" id="A0A4Q7KJK2"/>
<comment type="caution">
    <text evidence="2">The sequence shown here is derived from an EMBL/GenBank/DDBJ whole genome shotgun (WGS) entry which is preliminary data.</text>
</comment>
<feature type="transmembrane region" description="Helical" evidence="1">
    <location>
        <begin position="37"/>
        <end position="54"/>
    </location>
</feature>
<feature type="transmembrane region" description="Helical" evidence="1">
    <location>
        <begin position="104"/>
        <end position="125"/>
    </location>
</feature>
<sequence length="128" mass="13988">MEIVFAVVMIIVGVVGTVLGLRIFWEIARRRRTGERVLDVPGTAIMLYAFQYVASMTISSMFSGVESPLALDLLIGTALLLGFDCAAIFALLERRGSQRVSKFLRIKWLLPIVPIGSGMIAGLWGPFG</sequence>
<dbReference type="Proteomes" id="UP000294257">
    <property type="component" value="Unassembled WGS sequence"/>
</dbReference>
<reference evidence="2 3" key="1">
    <citation type="submission" date="2019-02" db="EMBL/GenBank/DDBJ databases">
        <title>Genomic Encyclopedia of Type Strains, Phase IV (KMG-IV): sequencing the most valuable type-strain genomes for metagenomic binning, comparative biology and taxonomic classification.</title>
        <authorList>
            <person name="Goeker M."/>
        </authorList>
    </citation>
    <scope>NUCLEOTIDE SEQUENCE [LARGE SCALE GENOMIC DNA]</scope>
    <source>
        <strain evidence="2 3">DSM 101727</strain>
    </source>
</reference>
<keyword evidence="1" id="KW-0472">Membrane</keyword>
<evidence type="ECO:0000256" key="1">
    <source>
        <dbReference type="SAM" id="Phobius"/>
    </source>
</evidence>
<accession>A0A4Q7KJK2</accession>
<protein>
    <submittedName>
        <fullName evidence="2">Uncharacterized protein</fullName>
    </submittedName>
</protein>
<dbReference type="RefSeq" id="WP_130347411.1">
    <property type="nucleotide sequence ID" value="NZ_SGWQ01000010.1"/>
</dbReference>
<feature type="transmembrane region" description="Helical" evidence="1">
    <location>
        <begin position="6"/>
        <end position="25"/>
    </location>
</feature>
<dbReference type="EMBL" id="SGWQ01000010">
    <property type="protein sequence ID" value="RZS34056.1"/>
    <property type="molecule type" value="Genomic_DNA"/>
</dbReference>
<keyword evidence="1" id="KW-1133">Transmembrane helix</keyword>
<gene>
    <name evidence="2" type="ORF">EV193_110206</name>
</gene>
<proteinExistence type="predicted"/>
<keyword evidence="1" id="KW-0812">Transmembrane</keyword>
<evidence type="ECO:0000313" key="3">
    <source>
        <dbReference type="Proteomes" id="UP000294257"/>
    </source>
</evidence>